<evidence type="ECO:0000256" key="1">
    <source>
        <dbReference type="ARBA" id="ARBA00022491"/>
    </source>
</evidence>
<dbReference type="GO" id="GO:0045892">
    <property type="term" value="P:negative regulation of DNA-templated transcription"/>
    <property type="evidence" value="ECO:0007669"/>
    <property type="project" value="TreeGrafter"/>
</dbReference>
<feature type="domain" description="Heat-inducible transcription repressor HrcA C-terminal" evidence="5">
    <location>
        <begin position="100"/>
        <end position="220"/>
    </location>
</feature>
<dbReference type="SUPFAM" id="SSF55781">
    <property type="entry name" value="GAF domain-like"/>
    <property type="match status" value="1"/>
</dbReference>
<dbReference type="InterPro" id="IPR002571">
    <property type="entry name" value="HrcA"/>
</dbReference>
<evidence type="ECO:0000313" key="6">
    <source>
        <dbReference type="EMBL" id="PIY96463.1"/>
    </source>
</evidence>
<name>A0A2M7RI77_9BACT</name>
<dbReference type="InterPro" id="IPR036390">
    <property type="entry name" value="WH_DNA-bd_sf"/>
</dbReference>
<evidence type="ECO:0000259" key="5">
    <source>
        <dbReference type="Pfam" id="PF01628"/>
    </source>
</evidence>
<dbReference type="Proteomes" id="UP000230238">
    <property type="component" value="Unassembled WGS sequence"/>
</dbReference>
<dbReference type="PANTHER" id="PTHR34824">
    <property type="entry name" value="HEAT-INDUCIBLE TRANSCRIPTION REPRESSOR HRCA"/>
    <property type="match status" value="1"/>
</dbReference>
<comment type="caution">
    <text evidence="6">The sequence shown here is derived from an EMBL/GenBank/DDBJ whole genome shotgun (WGS) entry which is preliminary data.</text>
</comment>
<dbReference type="EMBL" id="PFME01000008">
    <property type="protein sequence ID" value="PIY96463.1"/>
    <property type="molecule type" value="Genomic_DNA"/>
</dbReference>
<evidence type="ECO:0000256" key="2">
    <source>
        <dbReference type="ARBA" id="ARBA00023015"/>
    </source>
</evidence>
<reference evidence="7" key="1">
    <citation type="submission" date="2017-09" db="EMBL/GenBank/DDBJ databases">
        <title>Depth-based differentiation of microbial function through sediment-hosted aquifers and enrichment of novel symbionts in the deep terrestrial subsurface.</title>
        <authorList>
            <person name="Probst A.J."/>
            <person name="Ladd B."/>
            <person name="Jarett J.K."/>
            <person name="Geller-Mcgrath D.E."/>
            <person name="Sieber C.M.K."/>
            <person name="Emerson J.B."/>
            <person name="Anantharaman K."/>
            <person name="Thomas B.C."/>
            <person name="Malmstrom R."/>
            <person name="Stieglmeier M."/>
            <person name="Klingl A."/>
            <person name="Woyke T."/>
            <person name="Ryan C.M."/>
            <person name="Banfield J.F."/>
        </authorList>
    </citation>
    <scope>NUCLEOTIDE SEQUENCE [LARGE SCALE GENOMIC DNA]</scope>
</reference>
<dbReference type="Gene3D" id="1.10.10.10">
    <property type="entry name" value="Winged helix-like DNA-binding domain superfamily/Winged helix DNA-binding domain"/>
    <property type="match status" value="1"/>
</dbReference>
<dbReference type="InterPro" id="IPR029016">
    <property type="entry name" value="GAF-like_dom_sf"/>
</dbReference>
<dbReference type="Gene3D" id="3.30.450.40">
    <property type="match status" value="1"/>
</dbReference>
<keyword evidence="4" id="KW-0804">Transcription</keyword>
<evidence type="ECO:0000256" key="3">
    <source>
        <dbReference type="ARBA" id="ARBA00023016"/>
    </source>
</evidence>
<protein>
    <recommendedName>
        <fullName evidence="5">Heat-inducible transcription repressor HrcA C-terminal domain-containing protein</fullName>
    </recommendedName>
</protein>
<proteinExistence type="predicted"/>
<keyword evidence="3" id="KW-0346">Stress response</keyword>
<dbReference type="InterPro" id="IPR036388">
    <property type="entry name" value="WH-like_DNA-bd_sf"/>
</dbReference>
<dbReference type="GO" id="GO:0003677">
    <property type="term" value="F:DNA binding"/>
    <property type="evidence" value="ECO:0007669"/>
    <property type="project" value="InterPro"/>
</dbReference>
<dbReference type="InterPro" id="IPR021153">
    <property type="entry name" value="HrcA_C"/>
</dbReference>
<organism evidence="6 7">
    <name type="scientific">Candidatus Jorgensenbacteria bacterium CG_4_10_14_0_8_um_filter_39_13</name>
    <dbReference type="NCBI Taxonomy" id="1974589"/>
    <lineage>
        <taxon>Bacteria</taxon>
        <taxon>Candidatus Joergenseniibacteriota</taxon>
    </lineage>
</organism>
<keyword evidence="1" id="KW-0678">Repressor</keyword>
<dbReference type="Pfam" id="PF01628">
    <property type="entry name" value="HrcA"/>
    <property type="match status" value="1"/>
</dbReference>
<dbReference type="SUPFAM" id="SSF46785">
    <property type="entry name" value="Winged helix' DNA-binding domain"/>
    <property type="match status" value="1"/>
</dbReference>
<evidence type="ECO:0000256" key="4">
    <source>
        <dbReference type="ARBA" id="ARBA00023163"/>
    </source>
</evidence>
<sequence>MLERKKAILTAGLRDFIKTGKPVTSENLYQNHRFNIKPAMIRAELHSLTTEGYFYQKHSSGGRLPSNKAYRFFVDEISNPALEDSFEQIESLAGLIEYFKEGKKDNFIEQLAKELRILSVGYEPLEKNFYQSGFEQLVRQLEFEMKSDFLEVVEDFEFLPKRLSGPACFWQHYQNWPQVFIGRSPVTSCPQLSLIADEFEKKGKIFLLLAIGPKRMDYQKSLKTLKVLKNSLKNG</sequence>
<gene>
    <name evidence="6" type="ORF">COY65_00640</name>
</gene>
<evidence type="ECO:0000313" key="7">
    <source>
        <dbReference type="Proteomes" id="UP000230238"/>
    </source>
</evidence>
<dbReference type="AlphaFoldDB" id="A0A2M7RI77"/>
<dbReference type="PANTHER" id="PTHR34824:SF1">
    <property type="entry name" value="HEAT-INDUCIBLE TRANSCRIPTION REPRESSOR HRCA"/>
    <property type="match status" value="1"/>
</dbReference>
<accession>A0A2M7RI77</accession>
<keyword evidence="2" id="KW-0805">Transcription regulation</keyword>